<feature type="region of interest" description="Disordered" evidence="1">
    <location>
        <begin position="34"/>
        <end position="60"/>
    </location>
</feature>
<evidence type="ECO:0000256" key="1">
    <source>
        <dbReference type="SAM" id="MobiDB-lite"/>
    </source>
</evidence>
<protein>
    <submittedName>
        <fullName evidence="3">Uncharacterized protein</fullName>
    </submittedName>
</protein>
<feature type="compositionally biased region" description="Polar residues" evidence="1">
    <location>
        <begin position="41"/>
        <end position="51"/>
    </location>
</feature>
<reference evidence="3" key="1">
    <citation type="submission" date="2017-02" db="UniProtKB">
        <authorList>
            <consortium name="WormBaseParasite"/>
        </authorList>
    </citation>
    <scope>IDENTIFICATION</scope>
</reference>
<organism evidence="2 3">
    <name type="scientific">Ascaris lumbricoides</name>
    <name type="common">Giant roundworm</name>
    <dbReference type="NCBI Taxonomy" id="6252"/>
    <lineage>
        <taxon>Eukaryota</taxon>
        <taxon>Metazoa</taxon>
        <taxon>Ecdysozoa</taxon>
        <taxon>Nematoda</taxon>
        <taxon>Chromadorea</taxon>
        <taxon>Rhabditida</taxon>
        <taxon>Spirurina</taxon>
        <taxon>Ascaridomorpha</taxon>
        <taxon>Ascaridoidea</taxon>
        <taxon>Ascarididae</taxon>
        <taxon>Ascaris</taxon>
    </lineage>
</organism>
<accession>A0A0M3HTT3</accession>
<keyword evidence="2" id="KW-1185">Reference proteome</keyword>
<proteinExistence type="predicted"/>
<sequence>MSAFATEPYKAPPNEVVDEAHRKRSSAMQATHLYEGANDGKPSNKQCNSAKMSRGARRTPQRQYFDGMSTSLFGFRESFWTNKCKVCANI</sequence>
<dbReference type="WBParaSite" id="ALUE_0000610901-mRNA-1">
    <property type="protein sequence ID" value="ALUE_0000610901-mRNA-1"/>
    <property type="gene ID" value="ALUE_0000610901"/>
</dbReference>
<dbReference type="Proteomes" id="UP000036681">
    <property type="component" value="Unplaced"/>
</dbReference>
<evidence type="ECO:0000313" key="2">
    <source>
        <dbReference type="Proteomes" id="UP000036681"/>
    </source>
</evidence>
<dbReference type="AlphaFoldDB" id="A0A0M3HTT3"/>
<name>A0A0M3HTT3_ASCLU</name>
<evidence type="ECO:0000313" key="3">
    <source>
        <dbReference type="WBParaSite" id="ALUE_0000610901-mRNA-1"/>
    </source>
</evidence>